<dbReference type="PANTHER" id="PTHR33395:SF22">
    <property type="entry name" value="REVERSE TRANSCRIPTASE DOMAIN-CONTAINING PROTEIN"/>
    <property type="match status" value="1"/>
</dbReference>
<accession>A0A1B6FFJ5</accession>
<protein>
    <submittedName>
        <fullName evidence="1">Uncharacterized protein</fullName>
    </submittedName>
</protein>
<evidence type="ECO:0000313" key="1">
    <source>
        <dbReference type="EMBL" id="JAS48968.1"/>
    </source>
</evidence>
<feature type="non-terminal residue" evidence="1">
    <location>
        <position position="455"/>
    </location>
</feature>
<gene>
    <name evidence="1" type="ORF">g.15957</name>
</gene>
<dbReference type="SUPFAM" id="SSF56219">
    <property type="entry name" value="DNase I-like"/>
    <property type="match status" value="1"/>
</dbReference>
<proteinExistence type="predicted"/>
<reference evidence="1" key="1">
    <citation type="submission" date="2015-11" db="EMBL/GenBank/DDBJ databases">
        <title>De novo transcriptome assembly of four potential Pierce s Disease insect vectors from Arizona vineyards.</title>
        <authorList>
            <person name="Tassone E.E."/>
        </authorList>
    </citation>
    <scope>NUCLEOTIDE SEQUENCE</scope>
</reference>
<sequence length="455" mass="51671">PPVRSNLELALDNLSNILDEIPTWKNPIIITGDINVDSLADGDDNKLLKEVLLSYNINRMPLPPTRITAHSKTSIDIIATNLMQTEINTAVVPTGLSDHTGQTCTVNLKLDTAVTPSTSRRYFNAQNLGRLKNILEQETWTTVTNTQNADQAYTEFNKVLREALDAACPIVQSRPKKRKVHINQDQERELMRLKGAYITALNKSMLTGNKENKKQANDRKKDYDIYLKHLRKETSITYIANAENKTRAVWQVINNNRCTNRNQKNHIKTLKVEDSTLTDPQEIAEHLNHFFANAAEEVLLNSKREALKLRSPYPESEFRSFEENFQLTNKTEVDKIITSLKSKPSSGMDEISSVVLKNCKKEVLVPMVDVINKSFQQGIFPSPLKHSIIYPKHKKGPTFMTSNYRPISLISTLSKVFEKIVLSRLLRHLENNSLLTSRQHGFRKGKSTITAVVDL</sequence>
<organism evidence="1">
    <name type="scientific">Cuerna arida</name>
    <dbReference type="NCBI Taxonomy" id="1464854"/>
    <lineage>
        <taxon>Eukaryota</taxon>
        <taxon>Metazoa</taxon>
        <taxon>Ecdysozoa</taxon>
        <taxon>Arthropoda</taxon>
        <taxon>Hexapoda</taxon>
        <taxon>Insecta</taxon>
        <taxon>Pterygota</taxon>
        <taxon>Neoptera</taxon>
        <taxon>Paraneoptera</taxon>
        <taxon>Hemiptera</taxon>
        <taxon>Auchenorrhyncha</taxon>
        <taxon>Membracoidea</taxon>
        <taxon>Cicadellidae</taxon>
        <taxon>Cicadellinae</taxon>
        <taxon>Proconiini</taxon>
        <taxon>Cuerna</taxon>
    </lineage>
</organism>
<dbReference type="Gene3D" id="3.60.10.10">
    <property type="entry name" value="Endonuclease/exonuclease/phosphatase"/>
    <property type="match status" value="1"/>
</dbReference>
<name>A0A1B6FFJ5_9HEMI</name>
<dbReference type="PANTHER" id="PTHR33395">
    <property type="entry name" value="TRANSCRIPTASE, PUTATIVE-RELATED-RELATED"/>
    <property type="match status" value="1"/>
</dbReference>
<dbReference type="GO" id="GO:0061343">
    <property type="term" value="P:cell adhesion involved in heart morphogenesis"/>
    <property type="evidence" value="ECO:0007669"/>
    <property type="project" value="TreeGrafter"/>
</dbReference>
<dbReference type="GO" id="GO:0007508">
    <property type="term" value="P:larval heart development"/>
    <property type="evidence" value="ECO:0007669"/>
    <property type="project" value="TreeGrafter"/>
</dbReference>
<dbReference type="InterPro" id="IPR036691">
    <property type="entry name" value="Endo/exonu/phosph_ase_sf"/>
</dbReference>
<dbReference type="EMBL" id="GECZ01020801">
    <property type="protein sequence ID" value="JAS48968.1"/>
    <property type="molecule type" value="Transcribed_RNA"/>
</dbReference>
<feature type="non-terminal residue" evidence="1">
    <location>
        <position position="1"/>
    </location>
</feature>
<dbReference type="GO" id="GO:0031012">
    <property type="term" value="C:extracellular matrix"/>
    <property type="evidence" value="ECO:0007669"/>
    <property type="project" value="TreeGrafter"/>
</dbReference>
<dbReference type="AlphaFoldDB" id="A0A1B6FFJ5"/>